<proteinExistence type="predicted"/>
<dbReference type="PANTHER" id="PTHR14789:SF4">
    <property type="entry name" value="ENDOSIALIN"/>
    <property type="match status" value="1"/>
</dbReference>
<comment type="subcellular location">
    <subcellularLocation>
        <location evidence="1">Membrane</location>
        <topology evidence="1">Single-pass type I membrane protein</topology>
    </subcellularLocation>
    <subcellularLocation>
        <location evidence="2">Secreted</location>
    </subcellularLocation>
</comment>
<evidence type="ECO:0000256" key="10">
    <source>
        <dbReference type="ARBA" id="ARBA00022989"/>
    </source>
</evidence>
<dbReference type="GO" id="GO:0050840">
    <property type="term" value="F:extracellular matrix binding"/>
    <property type="evidence" value="ECO:0007669"/>
    <property type="project" value="TreeGrafter"/>
</dbReference>
<dbReference type="Proteomes" id="UP001205998">
    <property type="component" value="Unassembled WGS sequence"/>
</dbReference>
<dbReference type="EMBL" id="MU576718">
    <property type="protein sequence ID" value="KAI5609608.1"/>
    <property type="molecule type" value="Genomic_DNA"/>
</dbReference>
<keyword evidence="21" id="KW-1185">Reference proteome</keyword>
<evidence type="ECO:0000256" key="12">
    <source>
        <dbReference type="ARBA" id="ARBA00023157"/>
    </source>
</evidence>
<dbReference type="SMART" id="SM00181">
    <property type="entry name" value="EGF"/>
    <property type="match status" value="5"/>
</dbReference>
<dbReference type="SMART" id="SM00179">
    <property type="entry name" value="EGF_CA"/>
    <property type="match status" value="4"/>
</dbReference>
<dbReference type="GO" id="GO:0009897">
    <property type="term" value="C:external side of plasma membrane"/>
    <property type="evidence" value="ECO:0007669"/>
    <property type="project" value="TreeGrafter"/>
</dbReference>
<gene>
    <name evidence="20" type="ORF">C0J50_9446</name>
</gene>
<dbReference type="PROSITE" id="PS01187">
    <property type="entry name" value="EGF_CA"/>
    <property type="match status" value="2"/>
</dbReference>
<dbReference type="InterPro" id="IPR000152">
    <property type="entry name" value="EGF-type_Asp/Asn_hydroxyl_site"/>
</dbReference>
<evidence type="ECO:0000256" key="7">
    <source>
        <dbReference type="ARBA" id="ARBA00022729"/>
    </source>
</evidence>
<evidence type="ECO:0000259" key="19">
    <source>
        <dbReference type="PROSITE" id="PS50041"/>
    </source>
</evidence>
<keyword evidence="12" id="KW-1015">Disulfide bond</keyword>
<feature type="transmembrane region" description="Helical" evidence="16">
    <location>
        <begin position="647"/>
        <end position="671"/>
    </location>
</feature>
<dbReference type="Pfam" id="PF14670">
    <property type="entry name" value="FXa_inhibition"/>
    <property type="match status" value="1"/>
</dbReference>
<dbReference type="CDD" id="cd00054">
    <property type="entry name" value="EGF_CA"/>
    <property type="match status" value="1"/>
</dbReference>
<dbReference type="PANTHER" id="PTHR14789">
    <property type="entry name" value="CHONDROLECTIN VARIANT CHODLFDELTAE"/>
    <property type="match status" value="1"/>
</dbReference>
<protein>
    <submittedName>
        <fullName evidence="20">CD248 molecule, endosialin a</fullName>
    </submittedName>
</protein>
<keyword evidence="7 17" id="KW-0732">Signal</keyword>
<evidence type="ECO:0000313" key="21">
    <source>
        <dbReference type="Proteomes" id="UP001205998"/>
    </source>
</evidence>
<dbReference type="GO" id="GO:0005576">
    <property type="term" value="C:extracellular region"/>
    <property type="evidence" value="ECO:0007669"/>
    <property type="project" value="UniProtKB-SubCell"/>
</dbReference>
<evidence type="ECO:0000256" key="16">
    <source>
        <dbReference type="SAM" id="Phobius"/>
    </source>
</evidence>
<dbReference type="InterPro" id="IPR051505">
    <property type="entry name" value="C-type_lectin_domain"/>
</dbReference>
<dbReference type="GO" id="GO:0031012">
    <property type="term" value="C:extracellular matrix"/>
    <property type="evidence" value="ECO:0007669"/>
    <property type="project" value="TreeGrafter"/>
</dbReference>
<dbReference type="Pfam" id="PF12662">
    <property type="entry name" value="cEGF"/>
    <property type="match status" value="1"/>
</dbReference>
<comment type="caution">
    <text evidence="20">The sequence shown here is derived from an EMBL/GenBank/DDBJ whole genome shotgun (WGS) entry which is preliminary data.</text>
</comment>
<evidence type="ECO:0000256" key="13">
    <source>
        <dbReference type="ARBA" id="ARBA00023180"/>
    </source>
</evidence>
<evidence type="ECO:0000256" key="6">
    <source>
        <dbReference type="ARBA" id="ARBA00022692"/>
    </source>
</evidence>
<dbReference type="PROSITE" id="PS50041">
    <property type="entry name" value="C_TYPE_LECTIN_2"/>
    <property type="match status" value="1"/>
</dbReference>
<dbReference type="GO" id="GO:1990430">
    <property type="term" value="F:extracellular matrix protein binding"/>
    <property type="evidence" value="ECO:0007669"/>
    <property type="project" value="TreeGrafter"/>
</dbReference>
<dbReference type="InterPro" id="IPR016187">
    <property type="entry name" value="CTDL_fold"/>
</dbReference>
<keyword evidence="11 16" id="KW-0472">Membrane</keyword>
<evidence type="ECO:0000256" key="3">
    <source>
        <dbReference type="ARBA" id="ARBA00022525"/>
    </source>
</evidence>
<name>A0AAD5A449_SILAS</name>
<keyword evidence="9" id="KW-0677">Repeat</keyword>
<evidence type="ECO:0000259" key="18">
    <source>
        <dbReference type="PROSITE" id="PS50026"/>
    </source>
</evidence>
<dbReference type="InterPro" id="IPR001881">
    <property type="entry name" value="EGF-like_Ca-bd_dom"/>
</dbReference>
<keyword evidence="10 16" id="KW-1133">Transmembrane helix</keyword>
<feature type="signal peptide" evidence="17">
    <location>
        <begin position="1"/>
        <end position="22"/>
    </location>
</feature>
<dbReference type="FunFam" id="2.10.25.10:FF:000014">
    <property type="entry name" value="Latent-transforming growth factor beta-binding protein 3"/>
    <property type="match status" value="1"/>
</dbReference>
<accession>A0AAD5A449</accession>
<organism evidence="20 21">
    <name type="scientific">Silurus asotus</name>
    <name type="common">Amur catfish</name>
    <name type="synonym">Parasilurus asotus</name>
    <dbReference type="NCBI Taxonomy" id="30991"/>
    <lineage>
        <taxon>Eukaryota</taxon>
        <taxon>Metazoa</taxon>
        <taxon>Chordata</taxon>
        <taxon>Craniata</taxon>
        <taxon>Vertebrata</taxon>
        <taxon>Euteleostomi</taxon>
        <taxon>Actinopterygii</taxon>
        <taxon>Neopterygii</taxon>
        <taxon>Teleostei</taxon>
        <taxon>Ostariophysi</taxon>
        <taxon>Siluriformes</taxon>
        <taxon>Siluridae</taxon>
        <taxon>Silurus</taxon>
    </lineage>
</organism>
<keyword evidence="6 16" id="KW-0812">Transmembrane</keyword>
<dbReference type="InterPro" id="IPR018097">
    <property type="entry name" value="EGF_Ca-bd_CS"/>
</dbReference>
<keyword evidence="5" id="KW-0597">Phosphoprotein</keyword>
<keyword evidence="4 14" id="KW-0245">EGF-like domain</keyword>
<feature type="domain" description="EGF-like" evidence="18">
    <location>
        <begin position="327"/>
        <end position="364"/>
    </location>
</feature>
<evidence type="ECO:0000256" key="9">
    <source>
        <dbReference type="ARBA" id="ARBA00022737"/>
    </source>
</evidence>
<evidence type="ECO:0000256" key="5">
    <source>
        <dbReference type="ARBA" id="ARBA00022553"/>
    </source>
</evidence>
<dbReference type="CDD" id="cd03600">
    <property type="entry name" value="CLECT_thrombomodulin_like"/>
    <property type="match status" value="1"/>
</dbReference>
<dbReference type="SMART" id="SM00034">
    <property type="entry name" value="CLECT"/>
    <property type="match status" value="1"/>
</dbReference>
<dbReference type="AlphaFoldDB" id="A0AAD5A449"/>
<feature type="region of interest" description="Disordered" evidence="15">
    <location>
        <begin position="583"/>
        <end position="603"/>
    </location>
</feature>
<evidence type="ECO:0000256" key="14">
    <source>
        <dbReference type="PROSITE-ProRule" id="PRU00076"/>
    </source>
</evidence>
<dbReference type="InterPro" id="IPR000742">
    <property type="entry name" value="EGF"/>
</dbReference>
<feature type="domain" description="EGF-like" evidence="18">
    <location>
        <begin position="365"/>
        <end position="398"/>
    </location>
</feature>
<evidence type="ECO:0000256" key="1">
    <source>
        <dbReference type="ARBA" id="ARBA00004479"/>
    </source>
</evidence>
<dbReference type="PROSITE" id="PS50026">
    <property type="entry name" value="EGF_3"/>
    <property type="match status" value="2"/>
</dbReference>
<dbReference type="Pfam" id="PF07645">
    <property type="entry name" value="EGF_CA"/>
    <property type="match status" value="2"/>
</dbReference>
<dbReference type="SUPFAM" id="SSF57184">
    <property type="entry name" value="Growth factor receptor domain"/>
    <property type="match status" value="2"/>
</dbReference>
<keyword evidence="13" id="KW-0325">Glycoprotein</keyword>
<dbReference type="Pfam" id="PF00059">
    <property type="entry name" value="Lectin_C"/>
    <property type="match status" value="1"/>
</dbReference>
<evidence type="ECO:0000256" key="4">
    <source>
        <dbReference type="ARBA" id="ARBA00022536"/>
    </source>
</evidence>
<evidence type="ECO:0000256" key="11">
    <source>
        <dbReference type="ARBA" id="ARBA00023136"/>
    </source>
</evidence>
<evidence type="ECO:0000256" key="8">
    <source>
        <dbReference type="ARBA" id="ARBA00022734"/>
    </source>
</evidence>
<dbReference type="GO" id="GO:0030246">
    <property type="term" value="F:carbohydrate binding"/>
    <property type="evidence" value="ECO:0007669"/>
    <property type="project" value="UniProtKB-KW"/>
</dbReference>
<dbReference type="InterPro" id="IPR001304">
    <property type="entry name" value="C-type_lectin-like"/>
</dbReference>
<dbReference type="Gene3D" id="3.10.100.10">
    <property type="entry name" value="Mannose-Binding Protein A, subunit A"/>
    <property type="match status" value="1"/>
</dbReference>
<dbReference type="GO" id="GO:0005509">
    <property type="term" value="F:calcium ion binding"/>
    <property type="evidence" value="ECO:0007669"/>
    <property type="project" value="InterPro"/>
</dbReference>
<dbReference type="Gene3D" id="2.10.25.10">
    <property type="entry name" value="Laminin"/>
    <property type="match status" value="5"/>
</dbReference>
<evidence type="ECO:0000313" key="20">
    <source>
        <dbReference type="EMBL" id="KAI5609608.1"/>
    </source>
</evidence>
<reference evidence="20" key="1">
    <citation type="submission" date="2018-07" db="EMBL/GenBank/DDBJ databases">
        <title>Comparative genomics of catfishes provides insights into carnivory and benthic adaptation.</title>
        <authorList>
            <person name="Zhang Y."/>
            <person name="Wang D."/>
            <person name="Peng Z."/>
            <person name="Zheng S."/>
            <person name="Shao F."/>
            <person name="Tao W."/>
        </authorList>
    </citation>
    <scope>NUCLEOTIDE SEQUENCE</scope>
    <source>
        <strain evidence="20">Chongqing</strain>
    </source>
</reference>
<dbReference type="InterPro" id="IPR049883">
    <property type="entry name" value="NOTCH1_EGF-like"/>
</dbReference>
<evidence type="ECO:0000256" key="17">
    <source>
        <dbReference type="SAM" id="SignalP"/>
    </source>
</evidence>
<dbReference type="GO" id="GO:0016477">
    <property type="term" value="P:cell migration"/>
    <property type="evidence" value="ECO:0007669"/>
    <property type="project" value="TreeGrafter"/>
</dbReference>
<feature type="domain" description="C-type lectin" evidence="19">
    <location>
        <begin position="33"/>
        <end position="162"/>
    </location>
</feature>
<dbReference type="InterPro" id="IPR026823">
    <property type="entry name" value="cEGF"/>
</dbReference>
<sequence length="709" mass="79467">MGSTVLYVILLSVLLYISCMQTQELQEQDAICNESSCIVIYLQHKTFLNAWRSCKTQGGNLVTIKSSEDVNLIETLFSNQMLMESRHLFVWIGLQRQPRKCAASHPMRGFSWITGEQNTQYTNWLQEDSPNTCMAQRCVGIGYSPSEKNSPDNFKWKDGPCSIPVDGYLCRYTFSGMCQAISNEGYGNALYTTPFDLVTSLLTHIPFGSIATVPCLTKGDQTVLCTHREDKTIGWNIDPPFCSDIPKTRWCERDNGGCDHYCIEDDTHYYCDCKEGFILAEDSISCFQTDPCHESPCEYECLAVMDSYRCACPEGYMLAPDEQGCLDVDECLQSPCEQICVNAQGTFECRCREGYKADEVGTCEDVDECTGDPCEHDCENVIGSYICHCHHGFAALPEDPSHCFDIDECQVEGICEQMCINSFGGFECYCEEGFDLQSDFYSCKPIDEQQSSTVPSILLITDFTNRMEENHDPDYYKPKENESLDWLTDTSDVEMLPTDLLWPNGANQEITLPTESPTSMITTEMDNADQQTVAMDTFLSSTTSTLSEYYDEESTTEFTVFPTTTVAGGAWKRMWFSSIPSEPDNEKIKTHSPYTTDTDDENLLDNGSHDYESTTSYIELQTFTQAYLSTQEDKNASSIDQSQGSSWLLVGLLVPLCIFIVVMVALGIIYCTRCTSKPQNKNATECYHWIPGAGDKAVSDMASGGVTKV</sequence>
<feature type="chain" id="PRO_5041929296" evidence="17">
    <location>
        <begin position="23"/>
        <end position="709"/>
    </location>
</feature>
<dbReference type="InterPro" id="IPR016186">
    <property type="entry name" value="C-type_lectin-like/link_sf"/>
</dbReference>
<dbReference type="InterPro" id="IPR009030">
    <property type="entry name" value="Growth_fac_rcpt_cys_sf"/>
</dbReference>
<dbReference type="PROSITE" id="PS00010">
    <property type="entry name" value="ASX_HYDROXYL"/>
    <property type="match status" value="2"/>
</dbReference>
<keyword evidence="3" id="KW-0964">Secreted</keyword>
<evidence type="ECO:0000256" key="2">
    <source>
        <dbReference type="ARBA" id="ARBA00004613"/>
    </source>
</evidence>
<keyword evidence="8" id="KW-0430">Lectin</keyword>
<evidence type="ECO:0000256" key="15">
    <source>
        <dbReference type="SAM" id="MobiDB-lite"/>
    </source>
</evidence>
<dbReference type="SUPFAM" id="SSF56436">
    <property type="entry name" value="C-type lectin-like"/>
    <property type="match status" value="1"/>
</dbReference>
<comment type="caution">
    <text evidence="14">Lacks conserved residue(s) required for the propagation of feature annotation.</text>
</comment>
<dbReference type="PROSITE" id="PS01186">
    <property type="entry name" value="EGF_2"/>
    <property type="match status" value="2"/>
</dbReference>